<evidence type="ECO:0000313" key="2">
    <source>
        <dbReference type="Proteomes" id="UP000264531"/>
    </source>
</evidence>
<organism evidence="1 2">
    <name type="scientific">Gordonia phage Phistory</name>
    <dbReference type="NCBI Taxonomy" id="2301694"/>
    <lineage>
        <taxon>Viruses</taxon>
        <taxon>Duplodnaviria</taxon>
        <taxon>Heunggongvirae</taxon>
        <taxon>Uroviricota</taxon>
        <taxon>Caudoviricetes</taxon>
        <taxon>Langleyhallvirinae</taxon>
        <taxon>Phistoryvirus</taxon>
        <taxon>Phistoryvirus phistory</taxon>
    </lineage>
</organism>
<evidence type="ECO:0000313" key="1">
    <source>
        <dbReference type="EMBL" id="AXQ64797.1"/>
    </source>
</evidence>
<gene>
    <name evidence="1" type="primary">92</name>
    <name evidence="1" type="ORF">SEA_PHISTORY_92</name>
</gene>
<sequence length="114" mass="12517">MVVVSELDLDAIEARADAATEESWEIRDGFIYPLSIRCSLGGIKLSDAEFIAHARTDVPALVSRVRDLEAREKRVRTVLDAEEEVVESAAVDYGAMLPRTVMIDAILTALEDPS</sequence>
<dbReference type="RefSeq" id="YP_009808433.1">
    <property type="nucleotide sequence ID" value="NC_048040.1"/>
</dbReference>
<reference evidence="1 2" key="1">
    <citation type="submission" date="2018-07" db="EMBL/GenBank/DDBJ databases">
        <authorList>
            <person name="Washington J.M."/>
            <person name="Garlena R.A."/>
            <person name="Russell D.A."/>
            <person name="Pope W.H."/>
            <person name="Jacobs-Sera D."/>
            <person name="Hatfull G.F."/>
        </authorList>
    </citation>
    <scope>NUCLEOTIDE SEQUENCE [LARGE SCALE GENOMIC DNA]</scope>
</reference>
<name>A0A385E1L3_9CAUD</name>
<protein>
    <submittedName>
        <fullName evidence="1">Uncharacterized protein</fullName>
    </submittedName>
</protein>
<proteinExistence type="predicted"/>
<dbReference type="EMBL" id="MH651185">
    <property type="protein sequence ID" value="AXQ64797.1"/>
    <property type="molecule type" value="Genomic_DNA"/>
</dbReference>
<dbReference type="Proteomes" id="UP000264531">
    <property type="component" value="Segment"/>
</dbReference>
<keyword evidence="2" id="KW-1185">Reference proteome</keyword>
<dbReference type="KEGG" id="vg:54999335"/>
<accession>A0A385E1L3</accession>
<dbReference type="GeneID" id="54999335"/>